<accession>A0A135S442</accession>
<protein>
    <submittedName>
        <fullName evidence="2">Uncharacterized protein</fullName>
    </submittedName>
</protein>
<gene>
    <name evidence="2" type="ORF">CSAL01_05379</name>
</gene>
<proteinExistence type="predicted"/>
<dbReference type="EMBL" id="JFFI01002547">
    <property type="protein sequence ID" value="KXH30631.1"/>
    <property type="molecule type" value="Genomic_DNA"/>
</dbReference>
<dbReference type="OrthoDB" id="4792041at2759"/>
<dbReference type="AlphaFoldDB" id="A0A135S442"/>
<keyword evidence="3" id="KW-1185">Reference proteome</keyword>
<name>A0A135S442_9PEZI</name>
<evidence type="ECO:0000256" key="1">
    <source>
        <dbReference type="SAM" id="SignalP"/>
    </source>
</evidence>
<comment type="caution">
    <text evidence="2">The sequence shown here is derived from an EMBL/GenBank/DDBJ whole genome shotgun (WGS) entry which is preliminary data.</text>
</comment>
<dbReference type="Proteomes" id="UP000070121">
    <property type="component" value="Unassembled WGS sequence"/>
</dbReference>
<organism evidence="2 3">
    <name type="scientific">Colletotrichum salicis</name>
    <dbReference type="NCBI Taxonomy" id="1209931"/>
    <lineage>
        <taxon>Eukaryota</taxon>
        <taxon>Fungi</taxon>
        <taxon>Dikarya</taxon>
        <taxon>Ascomycota</taxon>
        <taxon>Pezizomycotina</taxon>
        <taxon>Sordariomycetes</taxon>
        <taxon>Hypocreomycetidae</taxon>
        <taxon>Glomerellales</taxon>
        <taxon>Glomerellaceae</taxon>
        <taxon>Colletotrichum</taxon>
        <taxon>Colletotrichum acutatum species complex</taxon>
    </lineage>
</organism>
<feature type="signal peptide" evidence="1">
    <location>
        <begin position="1"/>
        <end position="20"/>
    </location>
</feature>
<sequence>MKLSTIIGAVIGLAATSVNAQWYPARAWTNCAAAIGGKGAKGLREAHAFFNEAWGQPRLRIQHQSKYVAVCNGYIFGIANDGHTGWFEASGDRDLAALADPGTASECKWYFRAHDLEHYYFFSRDGLHVLDTRAYIRRCHEVEKAGGGQHPHSLEK</sequence>
<reference evidence="2 3" key="1">
    <citation type="submission" date="2014-02" db="EMBL/GenBank/DDBJ databases">
        <title>The genome sequence of Colletotrichum salicis CBS 607.94.</title>
        <authorList>
            <person name="Baroncelli R."/>
            <person name="Thon M.R."/>
        </authorList>
    </citation>
    <scope>NUCLEOTIDE SEQUENCE [LARGE SCALE GENOMIC DNA]</scope>
    <source>
        <strain evidence="2 3">CBS 607.94</strain>
    </source>
</reference>
<feature type="chain" id="PRO_5007801658" evidence="1">
    <location>
        <begin position="21"/>
        <end position="156"/>
    </location>
</feature>
<evidence type="ECO:0000313" key="3">
    <source>
        <dbReference type="Proteomes" id="UP000070121"/>
    </source>
</evidence>
<keyword evidence="1" id="KW-0732">Signal</keyword>
<evidence type="ECO:0000313" key="2">
    <source>
        <dbReference type="EMBL" id="KXH30631.1"/>
    </source>
</evidence>